<dbReference type="AlphaFoldDB" id="A0A291GRA5"/>
<keyword evidence="2" id="KW-1185">Reference proteome</keyword>
<dbReference type="EMBL" id="CP023563">
    <property type="protein sequence ID" value="ATG52640.1"/>
    <property type="molecule type" value="Genomic_DNA"/>
</dbReference>
<proteinExistence type="predicted"/>
<evidence type="ECO:0000313" key="2">
    <source>
        <dbReference type="Proteomes" id="UP000218165"/>
    </source>
</evidence>
<name>A0A291GRA5_9MICO</name>
<organism evidence="1 2">
    <name type="scientific">Brachybacterium vulturis</name>
    <dbReference type="NCBI Taxonomy" id="2017484"/>
    <lineage>
        <taxon>Bacteria</taxon>
        <taxon>Bacillati</taxon>
        <taxon>Actinomycetota</taxon>
        <taxon>Actinomycetes</taxon>
        <taxon>Micrococcales</taxon>
        <taxon>Dermabacteraceae</taxon>
        <taxon>Brachybacterium</taxon>
    </lineage>
</organism>
<accession>A0A291GRA5</accession>
<protein>
    <recommendedName>
        <fullName evidence="3">Helix-turn-helix domain-containing protein</fullName>
    </recommendedName>
</protein>
<sequence>MPVVRLGSRVLVRASALDALVTHAATGTLPRPPASYVPDLSGARLLRFDETSHWLRISRTTLERWAAPDAAAPLRIAPTRLGRRVCFRPIDVAELIDRTSYAATTGPLAGRLA</sequence>
<gene>
    <name evidence="1" type="ORF">CFK38_14735</name>
</gene>
<evidence type="ECO:0000313" key="1">
    <source>
        <dbReference type="EMBL" id="ATG52640.1"/>
    </source>
</evidence>
<dbReference type="Proteomes" id="UP000218165">
    <property type="component" value="Chromosome"/>
</dbReference>
<dbReference type="KEGG" id="brz:CFK38_14735"/>
<evidence type="ECO:0008006" key="3">
    <source>
        <dbReference type="Google" id="ProtNLM"/>
    </source>
</evidence>
<reference evidence="2" key="1">
    <citation type="submission" date="2017-09" db="EMBL/GenBank/DDBJ databases">
        <title>Brachybacterium sp. VM2412.</title>
        <authorList>
            <person name="Tak E.J."/>
            <person name="Bae J.-W."/>
        </authorList>
    </citation>
    <scope>NUCLEOTIDE SEQUENCE [LARGE SCALE GENOMIC DNA]</scope>
    <source>
        <strain evidence="2">VM2412</strain>
    </source>
</reference>